<feature type="region of interest" description="Disordered" evidence="1">
    <location>
        <begin position="1"/>
        <end position="22"/>
    </location>
</feature>
<feature type="compositionally biased region" description="Basic and acidic residues" evidence="1">
    <location>
        <begin position="511"/>
        <end position="527"/>
    </location>
</feature>
<feature type="compositionally biased region" description="Polar residues" evidence="1">
    <location>
        <begin position="528"/>
        <end position="539"/>
    </location>
</feature>
<dbReference type="GO" id="GO:0005634">
    <property type="term" value="C:nucleus"/>
    <property type="evidence" value="ECO:0007669"/>
    <property type="project" value="TreeGrafter"/>
</dbReference>
<feature type="compositionally biased region" description="Polar residues" evidence="1">
    <location>
        <begin position="60"/>
        <end position="75"/>
    </location>
</feature>
<evidence type="ECO:0008006" key="4">
    <source>
        <dbReference type="Google" id="ProtNLM"/>
    </source>
</evidence>
<dbReference type="OrthoDB" id="2441642at2759"/>
<gene>
    <name evidence="2" type="ORF">AMS68_007246</name>
</gene>
<sequence length="539" mass="59513">MELQRPLQEALPSLQDHDPTQLVLPTVPSHDIGMKERVQLPCIRAVLSPEFDEVLKGHSRNNSGVASLGSPNPTSYLPRIEAPNDVFMSQLDRSRTQSSCTSTSSRRVSEHERGRPQNIISMDDPDVRIAAEALSGLGNPGLVHSPTQQSFHSSPTETLRDDMQIDKIEDQEPLLALVAQAHPWVGYTINASTQAYNTTLHYSPHFIKNGANLVERNIAAPVVNTVGTVGRFTGVEDGLRRYLGGRRSSELDVAEQARYKAAIAAADSMDVDMIGGGDLRRDSTETLPAYRASKPPSYREEYSPTGIERVRSSESRPANIRSWPSQVAGHIFVTTSGLGVALSITSRRSLQFCLGLLSQAIEHVATVTKALSMVLEQYDQARVSFHRLNEVDMEKGHRACTPDQDEASRRLAQLIKQHCDDIWETLKTVVNTVSNAAGGALPENARDFVRTQLMSLPQRWRIVSEQQSGEGETSRGAHRMIAFATEGLDMMSQVSQVVRDTLASAESWLDRVGRRDAPRPSYNEKDQAMTNTTLNDRPT</sequence>
<dbReference type="GO" id="GO:0003714">
    <property type="term" value="F:transcription corepressor activity"/>
    <property type="evidence" value="ECO:0007669"/>
    <property type="project" value="InterPro"/>
</dbReference>
<dbReference type="PANTHER" id="PTHR38406">
    <property type="entry name" value="TRANSCRIPTIONAL REPRESSOR OPI1"/>
    <property type="match status" value="1"/>
</dbReference>
<feature type="region of interest" description="Disordered" evidence="1">
    <location>
        <begin position="511"/>
        <end position="539"/>
    </location>
</feature>
<dbReference type="Pfam" id="PF08618">
    <property type="entry name" value="Opi1"/>
    <property type="match status" value="1"/>
</dbReference>
<keyword evidence="3" id="KW-1185">Reference proteome</keyword>
<name>A0A6H0Y4F5_9PEZI</name>
<evidence type="ECO:0000313" key="2">
    <source>
        <dbReference type="EMBL" id="QIX01729.1"/>
    </source>
</evidence>
<protein>
    <recommendedName>
        <fullName evidence="4">Clock-controlled protein 8</fullName>
    </recommendedName>
</protein>
<evidence type="ECO:0000256" key="1">
    <source>
        <dbReference type="SAM" id="MobiDB-lite"/>
    </source>
</evidence>
<feature type="region of interest" description="Disordered" evidence="1">
    <location>
        <begin position="59"/>
        <end position="79"/>
    </location>
</feature>
<proteinExistence type="predicted"/>
<dbReference type="EMBL" id="CP051143">
    <property type="protein sequence ID" value="QIX01729.1"/>
    <property type="molecule type" value="Genomic_DNA"/>
</dbReference>
<reference evidence="2 3" key="1">
    <citation type="journal article" date="2016" name="Sci. Rep.">
        <title>Peltaster fructicola genome reveals evolution from an invasive phytopathogen to an ectophytic parasite.</title>
        <authorList>
            <person name="Xu C."/>
            <person name="Chen H."/>
            <person name="Gleason M.L."/>
            <person name="Xu J.R."/>
            <person name="Liu H."/>
            <person name="Zhang R."/>
            <person name="Sun G."/>
        </authorList>
    </citation>
    <scope>NUCLEOTIDE SEQUENCE [LARGE SCALE GENOMIC DNA]</scope>
    <source>
        <strain evidence="2 3">LNHT1506</strain>
    </source>
</reference>
<dbReference type="PANTHER" id="PTHR38406:SF1">
    <property type="entry name" value="TRANSCRIPTIONAL REPRESSOR OPI1"/>
    <property type="match status" value="1"/>
</dbReference>
<dbReference type="GO" id="GO:0006357">
    <property type="term" value="P:regulation of transcription by RNA polymerase II"/>
    <property type="evidence" value="ECO:0007669"/>
    <property type="project" value="TreeGrafter"/>
</dbReference>
<evidence type="ECO:0000313" key="3">
    <source>
        <dbReference type="Proteomes" id="UP000503462"/>
    </source>
</evidence>
<dbReference type="InterPro" id="IPR013927">
    <property type="entry name" value="TF_Opi1_Ccg-8"/>
</dbReference>
<dbReference type="GO" id="GO:0030968">
    <property type="term" value="P:endoplasmic reticulum unfolded protein response"/>
    <property type="evidence" value="ECO:0007669"/>
    <property type="project" value="TreeGrafter"/>
</dbReference>
<feature type="compositionally biased region" description="Low complexity" evidence="1">
    <location>
        <begin position="96"/>
        <end position="106"/>
    </location>
</feature>
<dbReference type="GO" id="GO:0005783">
    <property type="term" value="C:endoplasmic reticulum"/>
    <property type="evidence" value="ECO:0007669"/>
    <property type="project" value="TreeGrafter"/>
</dbReference>
<dbReference type="AlphaFoldDB" id="A0A6H0Y4F5"/>
<accession>A0A6H0Y4F5</accession>
<organism evidence="2 3">
    <name type="scientific">Peltaster fructicola</name>
    <dbReference type="NCBI Taxonomy" id="286661"/>
    <lineage>
        <taxon>Eukaryota</taxon>
        <taxon>Fungi</taxon>
        <taxon>Dikarya</taxon>
        <taxon>Ascomycota</taxon>
        <taxon>Pezizomycotina</taxon>
        <taxon>Dothideomycetes</taxon>
        <taxon>Dothideomycetes incertae sedis</taxon>
        <taxon>Peltaster</taxon>
    </lineage>
</organism>
<dbReference type="Proteomes" id="UP000503462">
    <property type="component" value="Chromosome 5"/>
</dbReference>
<dbReference type="GO" id="GO:0008654">
    <property type="term" value="P:phospholipid biosynthetic process"/>
    <property type="evidence" value="ECO:0007669"/>
    <property type="project" value="TreeGrafter"/>
</dbReference>
<feature type="region of interest" description="Disordered" evidence="1">
    <location>
        <begin position="92"/>
        <end position="120"/>
    </location>
</feature>